<organism evidence="1 2">
    <name type="scientific">Brucella intermedia LMG 3301</name>
    <dbReference type="NCBI Taxonomy" id="641118"/>
    <lineage>
        <taxon>Bacteria</taxon>
        <taxon>Pseudomonadati</taxon>
        <taxon>Pseudomonadota</taxon>
        <taxon>Alphaproteobacteria</taxon>
        <taxon>Hyphomicrobiales</taxon>
        <taxon>Brucellaceae</taxon>
        <taxon>Brucella/Ochrobactrum group</taxon>
        <taxon>Brucella</taxon>
    </lineage>
</organism>
<reference evidence="1 2" key="1">
    <citation type="submission" date="2009-05" db="EMBL/GenBank/DDBJ databases">
        <authorList>
            <person name="Setubal J.C."/>
            <person name="Boyle S."/>
            <person name="Crasta O.R."/>
            <person name="Gillespie J.J."/>
            <person name="Kenyon R.W."/>
            <person name="Lu J."/>
            <person name="Mane S."/>
            <person name="Nagrani S."/>
            <person name="Shallom J.M."/>
            <person name="Shallom S."/>
            <person name="Shukla M."/>
            <person name="Snyder E.E."/>
            <person name="Sobral B.W."/>
            <person name="Wattam A.R."/>
            <person name="Will R."/>
            <person name="Williams K."/>
            <person name="Yoo H."/>
            <person name="Munk C."/>
            <person name="Tapia R."/>
            <person name="Green L."/>
            <person name="Rogers Y."/>
            <person name="Detter J.C."/>
            <person name="Bruce D."/>
            <person name="Brettin T.S."/>
            <person name="Tsolis R."/>
        </authorList>
    </citation>
    <scope>NUCLEOTIDE SEQUENCE [LARGE SCALE GENOMIC DNA]</scope>
    <source>
        <strain evidence="1 2">LMG 3301</strain>
    </source>
</reference>
<comment type="caution">
    <text evidence="1">The sequence shown here is derived from an EMBL/GenBank/DDBJ whole genome shotgun (WGS) entry which is preliminary data.</text>
</comment>
<sequence>MSLSAYADCPVEMGGSSYGKVLVLFDIPDKMADA</sequence>
<dbReference type="EMBL" id="ACQA01000002">
    <property type="protein sequence ID" value="EEQ94489.1"/>
    <property type="molecule type" value="Genomic_DNA"/>
</dbReference>
<evidence type="ECO:0000313" key="2">
    <source>
        <dbReference type="Proteomes" id="UP000004386"/>
    </source>
</evidence>
<proteinExistence type="predicted"/>
<dbReference type="Proteomes" id="UP000004386">
    <property type="component" value="Unassembled WGS sequence"/>
</dbReference>
<name>C4WQE9_9HYPH</name>
<gene>
    <name evidence="1" type="ORF">OINT_2001719</name>
</gene>
<accession>C4WQE9</accession>
<evidence type="ECO:0000313" key="1">
    <source>
        <dbReference type="EMBL" id="EEQ94489.1"/>
    </source>
</evidence>
<protein>
    <submittedName>
        <fullName evidence="1">Uncharacterized protein</fullName>
    </submittedName>
</protein>
<dbReference type="HOGENOM" id="CLU_3374893_0_0_5"/>
<dbReference type="AlphaFoldDB" id="C4WQE9"/>